<protein>
    <recommendedName>
        <fullName evidence="3">Centrosomal CEP44 domain-containing protein</fullName>
    </recommendedName>
</protein>
<sequence length="171" mass="18883">MELASSFSLLHAKLSKLGFRDWTSVSEGDVMTGNPHTYALFLRFLYHRFPAATAALICKHEWFILEHSDVNIGAATVRLLAVEAGETHGISGAQFSRCKYASAKVAMCHSLLRLLRSLTPQSLPTRNLARVPVVSRTPKVLCKPATVLPASSVAADMIDQRRHELNSLRRS</sequence>
<dbReference type="VEuPathDB" id="TriTrypDB:LPMP_250060"/>
<dbReference type="OrthoDB" id="259598at2759"/>
<dbReference type="VEuPathDB" id="TriTrypDB:LPAL13_250005400"/>
<dbReference type="AlphaFoldDB" id="A0A088SB41"/>
<dbReference type="eggNOG" id="ENOG502S8NA">
    <property type="taxonomic scope" value="Eukaryota"/>
</dbReference>
<name>A0A088SB41_LEIPA</name>
<dbReference type="EMBL" id="CP009394">
    <property type="protein sequence ID" value="AIN98871.1"/>
    <property type="molecule type" value="Genomic_DNA"/>
</dbReference>
<organism evidence="1 2">
    <name type="scientific">Leishmania panamensis</name>
    <dbReference type="NCBI Taxonomy" id="5679"/>
    <lineage>
        <taxon>Eukaryota</taxon>
        <taxon>Discoba</taxon>
        <taxon>Euglenozoa</taxon>
        <taxon>Kinetoplastea</taxon>
        <taxon>Metakinetoplastina</taxon>
        <taxon>Trypanosomatida</taxon>
        <taxon>Trypanosomatidae</taxon>
        <taxon>Leishmaniinae</taxon>
        <taxon>Leishmania</taxon>
        <taxon>Leishmania guyanensis species complex</taxon>
    </lineage>
</organism>
<dbReference type="KEGG" id="lpan:LPMP_250060"/>
<evidence type="ECO:0008006" key="3">
    <source>
        <dbReference type="Google" id="ProtNLM"/>
    </source>
</evidence>
<keyword evidence="2" id="KW-1185">Reference proteome</keyword>
<dbReference type="Proteomes" id="UP000063063">
    <property type="component" value="Chromosome 25"/>
</dbReference>
<accession>A0A088SB41</accession>
<dbReference type="RefSeq" id="XP_010699578.1">
    <property type="nucleotide sequence ID" value="XM_010701276.1"/>
</dbReference>
<gene>
    <name evidence="1" type="ORF">LPMP_250060</name>
</gene>
<evidence type="ECO:0000313" key="1">
    <source>
        <dbReference type="EMBL" id="AIN98871.1"/>
    </source>
</evidence>
<proteinExistence type="predicted"/>
<evidence type="ECO:0000313" key="2">
    <source>
        <dbReference type="Proteomes" id="UP000063063"/>
    </source>
</evidence>
<dbReference type="GeneID" id="22575654"/>
<reference evidence="1 2" key="1">
    <citation type="journal article" date="2015" name="Sci. Rep.">
        <title>The genome of Leishmania panamensis: insights into genomics of the L. (Viannia) subgenus.</title>
        <authorList>
            <person name="Llanes A."/>
            <person name="Restrepo C.M."/>
            <person name="Vecchio G.D."/>
            <person name="Anguizola F.J."/>
            <person name="Lleonart R."/>
        </authorList>
    </citation>
    <scope>NUCLEOTIDE SEQUENCE [LARGE SCALE GENOMIC DNA]</scope>
    <source>
        <strain evidence="1 2">MHOM/PA/94/PSC-1</strain>
    </source>
</reference>